<evidence type="ECO:0000256" key="16">
    <source>
        <dbReference type="SAM" id="SignalP"/>
    </source>
</evidence>
<feature type="domain" description="Fibronectin type-III" evidence="18">
    <location>
        <begin position="628"/>
        <end position="723"/>
    </location>
</feature>
<dbReference type="SUPFAM" id="SSF48726">
    <property type="entry name" value="Immunoglobulin"/>
    <property type="match status" value="6"/>
</dbReference>
<dbReference type="InterPro" id="IPR003598">
    <property type="entry name" value="Ig_sub2"/>
</dbReference>
<dbReference type="FunFam" id="2.60.40.10:FF:000512">
    <property type="entry name" value="neurofascin isoform X1"/>
    <property type="match status" value="1"/>
</dbReference>
<dbReference type="CDD" id="cd05875">
    <property type="entry name" value="IgI_hNeurofascin_like"/>
    <property type="match status" value="1"/>
</dbReference>
<evidence type="ECO:0000256" key="14">
    <source>
        <dbReference type="SAM" id="MobiDB-lite"/>
    </source>
</evidence>
<dbReference type="PROSITE" id="PS50835">
    <property type="entry name" value="IG_LIKE"/>
    <property type="match status" value="6"/>
</dbReference>
<dbReference type="Ensembl" id="ENSOSUT00000003044.1">
    <property type="protein sequence ID" value="ENSOSUP00000002968.1"/>
    <property type="gene ID" value="ENSOSUG00000000988.1"/>
</dbReference>
<dbReference type="GO" id="GO:0007420">
    <property type="term" value="P:brain development"/>
    <property type="evidence" value="ECO:0007669"/>
    <property type="project" value="TreeGrafter"/>
</dbReference>
<keyword evidence="10 15" id="KW-0472">Membrane</keyword>
<dbReference type="AlphaFoldDB" id="A0A8C8AE19"/>
<sequence length="1180" mass="132885">MVMQRHHLTRAGIAFALYLHHLVSAIEVPLDSNIQSELPQPPTITKQSVKDYIVDPRDNIFIECEAKGNPVPTFSWTRNGKFFNVAKDPKVSMRRRSGTLVIDFHSGGRPEDYEGEYQCFARNDYGTALSSKIHLQVSKSPLWPKEKVDVIEVDEGAPLSLQCNPPPGLPSPVIFWMSSSMEPIHQDKRVSQGQNGDLYFSNVMLQDAQTDYSCNARFHFTHTIQQKNPYTLKVKTTRGITETTPSFMYPYGTSSSQMVLRGVDLLLECIASGVPAPDIMWYKKGGELPAGKTKLENFNKALRISNVSEEDSGEYFCLASNKMGSIRHTISVRVKAAPYWLDEPQNLILAPGEDGRLVCRANGNPKPAIQWLVNGEPIEASPPNPSREVSGDTIVFRDTQIGSSAVYQCNASNEHGYLLANAFVSVLDVPPRILAPRNQLIKVIQNNRTRLDCPFFGSPIPTLRWFKNGQGNTLDGGNYKAHENGSLEMTMARKEDQGIYTCVATNILGKAEAQVRLEVKDPTRIVRGPEDQVMMRGSMLRLHCRVKHDPTLKLTVTWLKDDAPLYIGNRMKKEDDGLKIYGVAERDQGDYTCVASTELDKDSAKAYLTVLAVPANRLRDLPKERPDEPRDLELTDLAERSVRLTWIPGDDNNSPITDYLVQFEEDRFQPGIWHNHSRYPGSVNSAVLRLSPYVNYQFRVIAVNEVGSSVPSVPSERYQTNGARPEINPTGVQGAGTQKNNMEITWTPLNATQAYGPNLRYIVRWRRRDPRGSWYNETVKTPRHVVWNTPIYVPYEIKVQAENDFGRAPEPDTVIGYSGEDYPKAAPTDVRIRVLNSTAVALTWTRVHLDTIQGQLKEYRAYFWRDSSLLKNLWVSKKRQYVSFPGDRNRGIVSRLFPYSNYKLEMVVTNGRGDGPRSEVKEFPTPEGVPSSPRYLRIRQPNLESINLEWDHPEHPNGVLTGYNLKYQAFNGSKTGRTLVENFSPNQTRFTLQRTDPISRYRFFLSARTQVGEGKTIMEESPALLNEATPTPAYTKNHVDIATQGWFIGLMCAIALLVLILLIVCFIKRSRGGKYPVRDNKDEHLNPEDKNVEDGSFDYRSLESDEDNKPLPNSQTSLDGTIKQQESDDSLVDYGEGGEGQFNEDGSFIGQYTVKKDKEETEGNESSEATSPVNAIYSLA</sequence>
<dbReference type="InterPro" id="IPR003599">
    <property type="entry name" value="Ig_sub"/>
</dbReference>
<evidence type="ECO:0000256" key="15">
    <source>
        <dbReference type="SAM" id="Phobius"/>
    </source>
</evidence>
<evidence type="ECO:0000256" key="8">
    <source>
        <dbReference type="ARBA" id="ARBA00022889"/>
    </source>
</evidence>
<comment type="subcellular location">
    <subcellularLocation>
        <location evidence="1">Cell membrane</location>
        <topology evidence="1">Single-pass type I membrane protein</topology>
    </subcellularLocation>
</comment>
<dbReference type="Proteomes" id="UP000694552">
    <property type="component" value="Unplaced"/>
</dbReference>
<evidence type="ECO:0000256" key="13">
    <source>
        <dbReference type="ARBA" id="ARBA00023319"/>
    </source>
</evidence>
<feature type="region of interest" description="Disordered" evidence="14">
    <location>
        <begin position="913"/>
        <end position="932"/>
    </location>
</feature>
<keyword evidence="13" id="KW-0393">Immunoglobulin domain</keyword>
<evidence type="ECO:0000313" key="19">
    <source>
        <dbReference type="Ensembl" id="ENSOSUP00000002968.1"/>
    </source>
</evidence>
<keyword evidence="7" id="KW-0677">Repeat</keyword>
<dbReference type="FunFam" id="2.60.40.10:FF:000114">
    <property type="entry name" value="Neuronal cell adhesion molecule"/>
    <property type="match status" value="1"/>
</dbReference>
<dbReference type="InterPro" id="IPR013783">
    <property type="entry name" value="Ig-like_fold"/>
</dbReference>
<dbReference type="InterPro" id="IPR013098">
    <property type="entry name" value="Ig_I-set"/>
</dbReference>
<dbReference type="InterPro" id="IPR036179">
    <property type="entry name" value="Ig-like_dom_sf"/>
</dbReference>
<evidence type="ECO:0000313" key="20">
    <source>
        <dbReference type="Proteomes" id="UP000694552"/>
    </source>
</evidence>
<feature type="domain" description="Ig-like" evidence="17">
    <location>
        <begin position="431"/>
        <end position="520"/>
    </location>
</feature>
<feature type="region of interest" description="Disordered" evidence="14">
    <location>
        <begin position="711"/>
        <end position="733"/>
    </location>
</feature>
<dbReference type="InterPro" id="IPR007110">
    <property type="entry name" value="Ig-like_dom"/>
</dbReference>
<evidence type="ECO:0000256" key="7">
    <source>
        <dbReference type="ARBA" id="ARBA00022737"/>
    </source>
</evidence>
<feature type="domain" description="Fibronectin type-III" evidence="18">
    <location>
        <begin position="932"/>
        <end position="1034"/>
    </location>
</feature>
<dbReference type="PANTHER" id="PTHR44170:SF12">
    <property type="entry name" value="NEUROFASCIN"/>
    <property type="match status" value="1"/>
</dbReference>
<evidence type="ECO:0000256" key="10">
    <source>
        <dbReference type="ARBA" id="ARBA00023136"/>
    </source>
</evidence>
<feature type="compositionally biased region" description="Polar residues" evidence="14">
    <location>
        <begin position="1111"/>
        <end position="1124"/>
    </location>
</feature>
<feature type="domain" description="Ig-like" evidence="17">
    <location>
        <begin position="522"/>
        <end position="609"/>
    </location>
</feature>
<dbReference type="CDD" id="cd05845">
    <property type="entry name" value="IgI_2_L1-CAM_like"/>
    <property type="match status" value="1"/>
</dbReference>
<accession>A0A8C8AE19</accession>
<keyword evidence="12" id="KW-0325">Glycoprotein</keyword>
<dbReference type="FunFam" id="2.60.40.10:FF:000078">
    <property type="entry name" value="Neuronal cell adhesion molecule"/>
    <property type="match status" value="1"/>
</dbReference>
<reference evidence="19" key="2">
    <citation type="submission" date="2025-09" db="UniProtKB">
        <authorList>
            <consortium name="Ensembl"/>
        </authorList>
    </citation>
    <scope>IDENTIFICATION</scope>
</reference>
<dbReference type="FunFam" id="2.60.40.10:FF:000347">
    <property type="entry name" value="Neuronal cell adhesion molecule"/>
    <property type="match status" value="1"/>
</dbReference>
<dbReference type="InterPro" id="IPR003961">
    <property type="entry name" value="FN3_dom"/>
</dbReference>
<protein>
    <submittedName>
        <fullName evidence="19">Neurofascin</fullName>
    </submittedName>
</protein>
<feature type="compositionally biased region" description="Basic and acidic residues" evidence="14">
    <location>
        <begin position="1076"/>
        <end position="1093"/>
    </location>
</feature>
<keyword evidence="6 16" id="KW-0732">Signal</keyword>
<dbReference type="PROSITE" id="PS50853">
    <property type="entry name" value="FN3"/>
    <property type="match status" value="4"/>
</dbReference>
<feature type="transmembrane region" description="Helical" evidence="15">
    <location>
        <begin position="1046"/>
        <end position="1067"/>
    </location>
</feature>
<feature type="compositionally biased region" description="Basic and acidic residues" evidence="14">
    <location>
        <begin position="914"/>
        <end position="924"/>
    </location>
</feature>
<dbReference type="InterPro" id="IPR036116">
    <property type="entry name" value="FN3_sf"/>
</dbReference>
<dbReference type="SMART" id="SM00408">
    <property type="entry name" value="IGc2"/>
    <property type="match status" value="6"/>
</dbReference>
<evidence type="ECO:0000256" key="12">
    <source>
        <dbReference type="ARBA" id="ARBA00023180"/>
    </source>
</evidence>
<dbReference type="GO" id="GO:0098632">
    <property type="term" value="F:cell-cell adhesion mediator activity"/>
    <property type="evidence" value="ECO:0007669"/>
    <property type="project" value="TreeGrafter"/>
</dbReference>
<proteinExistence type="inferred from homology"/>
<dbReference type="Pfam" id="PF07679">
    <property type="entry name" value="I-set"/>
    <property type="match status" value="3"/>
</dbReference>
<comment type="similarity">
    <text evidence="2">Belongs to the immunoglobulin superfamily. L1/neurofascin/NgCAM family.</text>
</comment>
<feature type="domain" description="Fibronectin type-III" evidence="18">
    <location>
        <begin position="826"/>
        <end position="928"/>
    </location>
</feature>
<feature type="signal peptide" evidence="16">
    <location>
        <begin position="1"/>
        <end position="25"/>
    </location>
</feature>
<keyword evidence="9 15" id="KW-1133">Transmembrane helix</keyword>
<dbReference type="SMART" id="SM00060">
    <property type="entry name" value="FN3"/>
    <property type="match status" value="4"/>
</dbReference>
<dbReference type="Pfam" id="PF13882">
    <property type="entry name" value="Bravo_FIGEY"/>
    <property type="match status" value="1"/>
</dbReference>
<evidence type="ECO:0000259" key="17">
    <source>
        <dbReference type="PROSITE" id="PS50835"/>
    </source>
</evidence>
<keyword evidence="4" id="KW-0597">Phosphoprotein</keyword>
<dbReference type="CDD" id="cd00063">
    <property type="entry name" value="FN3"/>
    <property type="match status" value="4"/>
</dbReference>
<evidence type="ECO:0000259" key="18">
    <source>
        <dbReference type="PROSITE" id="PS50853"/>
    </source>
</evidence>
<name>A0A8C8AE19_9STRI</name>
<dbReference type="GO" id="GO:0005886">
    <property type="term" value="C:plasma membrane"/>
    <property type="evidence" value="ECO:0007669"/>
    <property type="project" value="UniProtKB-SubCell"/>
</dbReference>
<feature type="domain" description="Fibronectin type-III" evidence="18">
    <location>
        <begin position="728"/>
        <end position="821"/>
    </location>
</feature>
<feature type="domain" description="Ig-like" evidence="17">
    <location>
        <begin position="144"/>
        <end position="231"/>
    </location>
</feature>
<evidence type="ECO:0000256" key="3">
    <source>
        <dbReference type="ARBA" id="ARBA00022475"/>
    </source>
</evidence>
<dbReference type="InterPro" id="IPR026965">
    <property type="entry name" value="NFASC_Ig-like"/>
</dbReference>
<organism evidence="19 20">
    <name type="scientific">Otus sunia</name>
    <name type="common">Oriental scops-owl</name>
    <dbReference type="NCBI Taxonomy" id="257818"/>
    <lineage>
        <taxon>Eukaryota</taxon>
        <taxon>Metazoa</taxon>
        <taxon>Chordata</taxon>
        <taxon>Craniata</taxon>
        <taxon>Vertebrata</taxon>
        <taxon>Euteleostomi</taxon>
        <taxon>Archelosauria</taxon>
        <taxon>Archosauria</taxon>
        <taxon>Dinosauria</taxon>
        <taxon>Saurischia</taxon>
        <taxon>Theropoda</taxon>
        <taxon>Coelurosauria</taxon>
        <taxon>Aves</taxon>
        <taxon>Neognathae</taxon>
        <taxon>Neoaves</taxon>
        <taxon>Telluraves</taxon>
        <taxon>Strigiformes</taxon>
        <taxon>Strigidae</taxon>
        <taxon>Otus</taxon>
    </lineage>
</organism>
<dbReference type="Gene3D" id="2.60.40.10">
    <property type="entry name" value="Immunoglobulins"/>
    <property type="match status" value="10"/>
</dbReference>
<dbReference type="PANTHER" id="PTHR44170">
    <property type="entry name" value="PROTEIN SIDEKICK"/>
    <property type="match status" value="1"/>
</dbReference>
<reference evidence="19" key="1">
    <citation type="submission" date="2025-08" db="UniProtKB">
        <authorList>
            <consortium name="Ensembl"/>
        </authorList>
    </citation>
    <scope>IDENTIFICATION</scope>
</reference>
<dbReference type="SMART" id="SM00409">
    <property type="entry name" value="IG"/>
    <property type="match status" value="6"/>
</dbReference>
<keyword evidence="8" id="KW-0130">Cell adhesion</keyword>
<dbReference type="GO" id="GO:0030424">
    <property type="term" value="C:axon"/>
    <property type="evidence" value="ECO:0007669"/>
    <property type="project" value="TreeGrafter"/>
</dbReference>
<evidence type="ECO:0000256" key="1">
    <source>
        <dbReference type="ARBA" id="ARBA00004251"/>
    </source>
</evidence>
<dbReference type="CDD" id="cd05731">
    <property type="entry name" value="Ig3_L1-CAM_like"/>
    <property type="match status" value="1"/>
</dbReference>
<feature type="domain" description="Ig-like" evidence="17">
    <location>
        <begin position="245"/>
        <end position="333"/>
    </location>
</feature>
<keyword evidence="11" id="KW-1015">Disulfide bond</keyword>
<evidence type="ECO:0000256" key="5">
    <source>
        <dbReference type="ARBA" id="ARBA00022692"/>
    </source>
</evidence>
<feature type="domain" description="Ig-like" evidence="17">
    <location>
        <begin position="338"/>
        <end position="425"/>
    </location>
</feature>
<evidence type="ECO:0000256" key="11">
    <source>
        <dbReference type="ARBA" id="ARBA00023157"/>
    </source>
</evidence>
<dbReference type="FunFam" id="2.60.40.10:FF:000005">
    <property type="entry name" value="Neuronal cell adhesion molecule"/>
    <property type="match status" value="1"/>
</dbReference>
<dbReference type="FunFam" id="2.60.40.10:FF:000363">
    <property type="entry name" value="neurofascin isoform X1"/>
    <property type="match status" value="1"/>
</dbReference>
<feature type="domain" description="Ig-like" evidence="17">
    <location>
        <begin position="42"/>
        <end position="138"/>
    </location>
</feature>
<dbReference type="FunFam" id="2.60.40.10:FF:000038">
    <property type="entry name" value="Neuronal cell adhesion molecule"/>
    <property type="match status" value="1"/>
</dbReference>
<keyword evidence="5 15" id="KW-0812">Transmembrane</keyword>
<feature type="region of interest" description="Disordered" evidence="14">
    <location>
        <begin position="1076"/>
        <end position="1180"/>
    </location>
</feature>
<evidence type="ECO:0000256" key="4">
    <source>
        <dbReference type="ARBA" id="ARBA00022553"/>
    </source>
</evidence>
<dbReference type="InterPro" id="IPR026966">
    <property type="entry name" value="Neurofascin/L1/NrCAM_C"/>
</dbReference>
<dbReference type="FunFam" id="2.60.40.10:FF:000574">
    <property type="entry name" value="neurofascin isoform X1"/>
    <property type="match status" value="1"/>
</dbReference>
<dbReference type="FunFam" id="2.60.40.10:FF:001360">
    <property type="entry name" value="neurofascin isoform X1"/>
    <property type="match status" value="1"/>
</dbReference>
<dbReference type="Pfam" id="PF00041">
    <property type="entry name" value="fn3"/>
    <property type="match status" value="3"/>
</dbReference>
<dbReference type="GO" id="GO:0007411">
    <property type="term" value="P:axon guidance"/>
    <property type="evidence" value="ECO:0007669"/>
    <property type="project" value="TreeGrafter"/>
</dbReference>
<evidence type="ECO:0000256" key="2">
    <source>
        <dbReference type="ARBA" id="ARBA00008588"/>
    </source>
</evidence>
<feature type="compositionally biased region" description="Basic and acidic residues" evidence="14">
    <location>
        <begin position="1100"/>
        <end position="1109"/>
    </location>
</feature>
<evidence type="ECO:0000256" key="9">
    <source>
        <dbReference type="ARBA" id="ARBA00022989"/>
    </source>
</evidence>
<keyword evidence="20" id="KW-1185">Reference proteome</keyword>
<keyword evidence="3" id="KW-1003">Cell membrane</keyword>
<dbReference type="SUPFAM" id="SSF49265">
    <property type="entry name" value="Fibronectin type III"/>
    <property type="match status" value="2"/>
</dbReference>
<dbReference type="FunFam" id="2.60.40.10:FF:000057">
    <property type="entry name" value="neural cell adhesion molecule L1"/>
    <property type="match status" value="1"/>
</dbReference>
<feature type="chain" id="PRO_5034581250" evidence="16">
    <location>
        <begin position="26"/>
        <end position="1180"/>
    </location>
</feature>
<evidence type="ECO:0000256" key="6">
    <source>
        <dbReference type="ARBA" id="ARBA00022729"/>
    </source>
</evidence>
<dbReference type="Pfam" id="PF13927">
    <property type="entry name" value="Ig_3"/>
    <property type="match status" value="2"/>
</dbReference>